<dbReference type="RefSeq" id="WP_008236588.1">
    <property type="nucleotide sequence ID" value="NZ_AJJU01000002.1"/>
</dbReference>
<dbReference type="PATRIC" id="fig|946077.3.peg.259"/>
<dbReference type="Pfam" id="PF00149">
    <property type="entry name" value="Metallophos"/>
    <property type="match status" value="1"/>
</dbReference>
<feature type="domain" description="Calcineurin-like phosphoesterase" evidence="1">
    <location>
        <begin position="1"/>
        <end position="162"/>
    </location>
</feature>
<evidence type="ECO:0000313" key="3">
    <source>
        <dbReference type="Proteomes" id="UP000005938"/>
    </source>
</evidence>
<evidence type="ECO:0000313" key="2">
    <source>
        <dbReference type="EMBL" id="EID76609.1"/>
    </source>
</evidence>
<dbReference type="GO" id="GO:0008803">
    <property type="term" value="F:bis(5'-nucleosyl)-tetraphosphatase (symmetrical) activity"/>
    <property type="evidence" value="ECO:0007669"/>
    <property type="project" value="TreeGrafter"/>
</dbReference>
<protein>
    <submittedName>
        <fullName evidence="2">Diadenosine 5',5'''-P1,P4-tetraphosphate asymmetrical hydrolase</fullName>
    </submittedName>
</protein>
<comment type="caution">
    <text evidence="2">The sequence shown here is derived from an EMBL/GenBank/DDBJ whole genome shotgun (WGS) entry which is preliminary data.</text>
</comment>
<dbReference type="STRING" id="946077.W5A_01260"/>
<keyword evidence="3" id="KW-1185">Reference proteome</keyword>
<dbReference type="PANTHER" id="PTHR42850:SF4">
    <property type="entry name" value="ZINC-DEPENDENT ENDOPOLYPHOSPHATASE"/>
    <property type="match status" value="1"/>
</dbReference>
<keyword evidence="2" id="KW-0378">Hydrolase</keyword>
<reference evidence="2 3" key="1">
    <citation type="journal article" date="2012" name="J. Bacteriol.">
        <title>Genome Sequence of the Halotolerant Bacterium Imtechella halotolerans K1T.</title>
        <authorList>
            <person name="Kumar S."/>
            <person name="Vikram S."/>
            <person name="Subramanian S."/>
            <person name="Raghava G.P."/>
            <person name="Pinnaka A.K."/>
        </authorList>
    </citation>
    <scope>NUCLEOTIDE SEQUENCE [LARGE SCALE GENOMIC DNA]</scope>
    <source>
        <strain evidence="2 3">K1</strain>
    </source>
</reference>
<dbReference type="GO" id="GO:0110154">
    <property type="term" value="P:RNA decapping"/>
    <property type="evidence" value="ECO:0007669"/>
    <property type="project" value="TreeGrafter"/>
</dbReference>
<dbReference type="SUPFAM" id="SSF56300">
    <property type="entry name" value="Metallo-dependent phosphatases"/>
    <property type="match status" value="1"/>
</dbReference>
<dbReference type="GO" id="GO:0005737">
    <property type="term" value="C:cytoplasm"/>
    <property type="evidence" value="ECO:0007669"/>
    <property type="project" value="TreeGrafter"/>
</dbReference>
<name>I0WJP3_9FLAO</name>
<sequence length="241" mass="27901">MRTLVIGDIHGAYLPLMQALDRARISPLDTLIFLGDYVDGWSQSPEVIEYLINLRSSYNCIFLRGNHDDLCLNWLNTQQHNSLWLKNGGQSTIEAYKRITQPTLQHHQSFLETLPSYHLDSENRLFVHAGFTNLNGVNFEYFPEMLYWDRTLWEMAMALNPRMSPKDPAYPKRLLIYNEIFIGHTPTTRMGITIPMNAANVWNIDTGAAYKGPVTVMNVETKEFWQSDDAYTFYPNENGRN</sequence>
<evidence type="ECO:0000259" key="1">
    <source>
        <dbReference type="Pfam" id="PF00149"/>
    </source>
</evidence>
<dbReference type="InterPro" id="IPR029052">
    <property type="entry name" value="Metallo-depent_PP-like"/>
</dbReference>
<organism evidence="2 3">
    <name type="scientific">Imtechella halotolerans K1</name>
    <dbReference type="NCBI Taxonomy" id="946077"/>
    <lineage>
        <taxon>Bacteria</taxon>
        <taxon>Pseudomonadati</taxon>
        <taxon>Bacteroidota</taxon>
        <taxon>Flavobacteriia</taxon>
        <taxon>Flavobacteriales</taxon>
        <taxon>Flavobacteriaceae</taxon>
        <taxon>Imtechella</taxon>
    </lineage>
</organism>
<accession>I0WJP3</accession>
<proteinExistence type="predicted"/>
<gene>
    <name evidence="2" type="ORF">W5A_01260</name>
</gene>
<dbReference type="EMBL" id="AJJU01000002">
    <property type="protein sequence ID" value="EID76609.1"/>
    <property type="molecule type" value="Genomic_DNA"/>
</dbReference>
<dbReference type="InterPro" id="IPR006186">
    <property type="entry name" value="Ser/Thr-sp_prot-phosphatase"/>
</dbReference>
<dbReference type="AlphaFoldDB" id="I0WJP3"/>
<dbReference type="InterPro" id="IPR050126">
    <property type="entry name" value="Ap4A_hydrolase"/>
</dbReference>
<dbReference type="OrthoDB" id="9808081at2"/>
<dbReference type="InterPro" id="IPR004843">
    <property type="entry name" value="Calcineurin-like_PHP"/>
</dbReference>
<dbReference type="PRINTS" id="PR00114">
    <property type="entry name" value="STPHPHTASE"/>
</dbReference>
<dbReference type="CDD" id="cd00144">
    <property type="entry name" value="MPP_PPP_family"/>
    <property type="match status" value="1"/>
</dbReference>
<dbReference type="Proteomes" id="UP000005938">
    <property type="component" value="Unassembled WGS sequence"/>
</dbReference>
<dbReference type="PANTHER" id="PTHR42850">
    <property type="entry name" value="METALLOPHOSPHOESTERASE"/>
    <property type="match status" value="1"/>
</dbReference>
<dbReference type="eggNOG" id="COG0639">
    <property type="taxonomic scope" value="Bacteria"/>
</dbReference>
<dbReference type="GO" id="GO:0016791">
    <property type="term" value="F:phosphatase activity"/>
    <property type="evidence" value="ECO:0007669"/>
    <property type="project" value="TreeGrafter"/>
</dbReference>
<dbReference type="Gene3D" id="3.60.21.10">
    <property type="match status" value="1"/>
</dbReference>